<dbReference type="SUPFAM" id="SSF56349">
    <property type="entry name" value="DNA breaking-rejoining enzymes"/>
    <property type="match status" value="1"/>
</dbReference>
<reference evidence="3 4" key="1">
    <citation type="journal article" date="2007" name="Proc. Natl. Acad. Sci. U.S.A.">
        <title>Characterization of a marine gammaproteobacterium capable of aerobic anoxygenic photosynthesis.</title>
        <authorList>
            <person name="Fuchs B.M."/>
            <person name="Spring S."/>
            <person name="Teeling H."/>
            <person name="Quast C."/>
            <person name="Wulf J."/>
            <person name="Schattenhofer M."/>
            <person name="Yan S."/>
            <person name="Ferriera S."/>
            <person name="Johnson J."/>
            <person name="Glockner F.O."/>
            <person name="Amann R."/>
        </authorList>
    </citation>
    <scope>NUCLEOTIDE SEQUENCE [LARGE SCALE GENOMIC DNA]</scope>
    <source>
        <strain evidence="3">KT71</strain>
    </source>
</reference>
<evidence type="ECO:0000313" key="4">
    <source>
        <dbReference type="Proteomes" id="UP000019205"/>
    </source>
</evidence>
<dbReference type="InterPro" id="IPR011010">
    <property type="entry name" value="DNA_brk_join_enz"/>
</dbReference>
<evidence type="ECO:0000313" key="3">
    <source>
        <dbReference type="EMBL" id="EAQ95924.1"/>
    </source>
</evidence>
<evidence type="ECO:0000256" key="1">
    <source>
        <dbReference type="ARBA" id="ARBA00023172"/>
    </source>
</evidence>
<dbReference type="eggNOG" id="COG0582">
    <property type="taxonomic scope" value="Bacteria"/>
</dbReference>
<keyword evidence="4" id="KW-1185">Reference proteome</keyword>
<dbReference type="EMBL" id="AAOA02000003">
    <property type="protein sequence ID" value="EAQ95924.1"/>
    <property type="molecule type" value="Genomic_DNA"/>
</dbReference>
<gene>
    <name evidence="3" type="ORF">KT71_11755</name>
</gene>
<dbReference type="InterPro" id="IPR013762">
    <property type="entry name" value="Integrase-like_cat_sf"/>
</dbReference>
<dbReference type="PROSITE" id="PS51898">
    <property type="entry name" value="TYR_RECOMBINASE"/>
    <property type="match status" value="1"/>
</dbReference>
<sequence>MIATKIIADIVQDKSGIATQIPVVLTDEGVLESVTDYVLSLHLNGTSLSTINKHIQSIILLIEFMDANHSMFSNPEELFAVFVRRLYSGTVGDDGLDPSGLYWIPATTGAVSRHIGHLTSFTNWMADKGLGKEFNILQSATRHEERIQYAAWFRRNRNDFLGHIKDKSISNTVKRARSIKGRTPLAKTDDDAIAFPAKRFEEFYMQGIGGAKDPRVALRDKLILLLIQGAGFRISEALLLWVTDVFEDPNDPDSAIVRIYNEIDGKAPEDWKSRKGIKTRKAYLQEKFGRLPRQEMLGTQHLGWKSKVVDHKDGYLEARFFPTEYGRVFMTLWRQYLVYRASIECHHPYAFISFDSRYLGNPYTKNAFNQSYASGLRRIGLEPNKALGYDPHGHRHRYGRELTDARIDPLIRKKCLHHKSLESQTVYTMPSSQQVSNALSSASEQLKLGSDQPRLGSLFDWKTLAEHGFEDIDPDGFFTGKNPRLGKQ</sequence>
<dbReference type="GO" id="GO:0003677">
    <property type="term" value="F:DNA binding"/>
    <property type="evidence" value="ECO:0007669"/>
    <property type="project" value="InterPro"/>
</dbReference>
<dbReference type="RefSeq" id="WP_008294779.1">
    <property type="nucleotide sequence ID" value="NZ_CM002299.1"/>
</dbReference>
<accession>A4ADN4</accession>
<dbReference type="Gene3D" id="1.10.443.10">
    <property type="entry name" value="Intergrase catalytic core"/>
    <property type="match status" value="1"/>
</dbReference>
<dbReference type="AlphaFoldDB" id="A4ADN4"/>
<dbReference type="InterPro" id="IPR002104">
    <property type="entry name" value="Integrase_catalytic"/>
</dbReference>
<comment type="caution">
    <text evidence="3">The sequence shown here is derived from an EMBL/GenBank/DDBJ whole genome shotgun (WGS) entry which is preliminary data.</text>
</comment>
<dbReference type="GO" id="GO:0006310">
    <property type="term" value="P:DNA recombination"/>
    <property type="evidence" value="ECO:0007669"/>
    <property type="project" value="UniProtKB-KW"/>
</dbReference>
<dbReference type="CDD" id="cd00397">
    <property type="entry name" value="DNA_BRE_C"/>
    <property type="match status" value="1"/>
</dbReference>
<protein>
    <submittedName>
        <fullName evidence="3">Phage integrase family</fullName>
    </submittedName>
</protein>
<proteinExistence type="predicted"/>
<feature type="domain" description="Tyr recombinase" evidence="2">
    <location>
        <begin position="182"/>
        <end position="440"/>
    </location>
</feature>
<keyword evidence="1" id="KW-0233">DNA recombination</keyword>
<name>A4ADN4_9GAMM</name>
<dbReference type="NCBIfam" id="NF040693">
    <property type="entry name" value="recomb_GmtY"/>
    <property type="match status" value="1"/>
</dbReference>
<dbReference type="HOGENOM" id="CLU_042658_0_0_6"/>
<dbReference type="Proteomes" id="UP000019205">
    <property type="component" value="Chromosome"/>
</dbReference>
<dbReference type="GO" id="GO:0015074">
    <property type="term" value="P:DNA integration"/>
    <property type="evidence" value="ECO:0007669"/>
    <property type="project" value="InterPro"/>
</dbReference>
<reference evidence="3 4" key="2">
    <citation type="journal article" date="2009" name="PLoS ONE">
        <title>The photosynthetic apparatus and its regulation in the aerobic gammaproteobacterium Congregibacter litoralis gen. nov., sp. nov.</title>
        <authorList>
            <person name="Spring S."/>
            <person name="Lunsdorf H."/>
            <person name="Fuchs B.M."/>
            <person name="Tindall B.J."/>
        </authorList>
    </citation>
    <scope>NUCLEOTIDE SEQUENCE [LARGE SCALE GENOMIC DNA]</scope>
    <source>
        <strain evidence="3">KT71</strain>
    </source>
</reference>
<evidence type="ECO:0000259" key="2">
    <source>
        <dbReference type="PROSITE" id="PS51898"/>
    </source>
</evidence>
<organism evidence="3 4">
    <name type="scientific">Congregibacter litoralis KT71</name>
    <dbReference type="NCBI Taxonomy" id="314285"/>
    <lineage>
        <taxon>Bacteria</taxon>
        <taxon>Pseudomonadati</taxon>
        <taxon>Pseudomonadota</taxon>
        <taxon>Gammaproteobacteria</taxon>
        <taxon>Cellvibrionales</taxon>
        <taxon>Halieaceae</taxon>
        <taxon>Congregibacter</taxon>
    </lineage>
</organism>
<dbReference type="STRING" id="314285.KT71_11755"/>
<dbReference type="OrthoDB" id="2078692at2"/>